<dbReference type="InterPro" id="IPR006442">
    <property type="entry name" value="Antitoxin_Phd/YefM"/>
</dbReference>
<sequence length="92" mass="10151">MRTMSAKDAKNRFGELLMEAQKAPVTIEKNGKPVAVVYSFEDHHHIEQAKLEWLKAAIAEADADIAAGRVYEMTDEILAAIKSDGPSHLDES</sequence>
<dbReference type="Pfam" id="PF02604">
    <property type="entry name" value="PhdYeFM_antitox"/>
    <property type="match status" value="1"/>
</dbReference>
<keyword evidence="4" id="KW-1185">Reference proteome</keyword>
<evidence type="ECO:0000256" key="1">
    <source>
        <dbReference type="ARBA" id="ARBA00009981"/>
    </source>
</evidence>
<name>A0ABU8XZ66_9PROT</name>
<gene>
    <name evidence="3" type="ORF">U1T56_20985</name>
</gene>
<dbReference type="InterPro" id="IPR036165">
    <property type="entry name" value="YefM-like_sf"/>
</dbReference>
<proteinExistence type="inferred from homology"/>
<dbReference type="SUPFAM" id="SSF143120">
    <property type="entry name" value="YefM-like"/>
    <property type="match status" value="1"/>
</dbReference>
<comment type="similarity">
    <text evidence="1 2">Belongs to the phD/YefM antitoxin family.</text>
</comment>
<evidence type="ECO:0000256" key="2">
    <source>
        <dbReference type="RuleBase" id="RU362080"/>
    </source>
</evidence>
<evidence type="ECO:0000313" key="4">
    <source>
        <dbReference type="Proteomes" id="UP001375743"/>
    </source>
</evidence>
<evidence type="ECO:0000313" key="3">
    <source>
        <dbReference type="EMBL" id="MEK0085634.1"/>
    </source>
</evidence>
<reference evidence="3 4" key="1">
    <citation type="submission" date="2024-01" db="EMBL/GenBank/DDBJ databases">
        <title>Multi-omics insights into the function and evolution of sodium benzoate biodegradation pathways in Benzoatithermus flavus gen. nov., sp. nov. from hot spring.</title>
        <authorList>
            <person name="Hu C.-J."/>
            <person name="Li W.-J."/>
        </authorList>
    </citation>
    <scope>NUCLEOTIDE SEQUENCE [LARGE SCALE GENOMIC DNA]</scope>
    <source>
        <strain evidence="3 4">SYSU G07066</strain>
    </source>
</reference>
<comment type="function">
    <text evidence="2">Antitoxin component of a type II toxin-antitoxin (TA) system.</text>
</comment>
<protein>
    <recommendedName>
        <fullName evidence="2">Antitoxin</fullName>
    </recommendedName>
</protein>
<accession>A0ABU8XZ66</accession>
<dbReference type="Proteomes" id="UP001375743">
    <property type="component" value="Unassembled WGS sequence"/>
</dbReference>
<comment type="caution">
    <text evidence="3">The sequence shown here is derived from an EMBL/GenBank/DDBJ whole genome shotgun (WGS) entry which is preliminary data.</text>
</comment>
<dbReference type="RefSeq" id="WP_418161483.1">
    <property type="nucleotide sequence ID" value="NZ_JBBLZC010000031.1"/>
</dbReference>
<dbReference type="NCBIfam" id="TIGR01552">
    <property type="entry name" value="phd_fam"/>
    <property type="match status" value="1"/>
</dbReference>
<dbReference type="EMBL" id="JBBLZC010000031">
    <property type="protein sequence ID" value="MEK0085634.1"/>
    <property type="molecule type" value="Genomic_DNA"/>
</dbReference>
<organism evidence="3 4">
    <name type="scientific">Benzoatithermus flavus</name>
    <dbReference type="NCBI Taxonomy" id="3108223"/>
    <lineage>
        <taxon>Bacteria</taxon>
        <taxon>Pseudomonadati</taxon>
        <taxon>Pseudomonadota</taxon>
        <taxon>Alphaproteobacteria</taxon>
        <taxon>Geminicoccales</taxon>
        <taxon>Geminicoccaceae</taxon>
        <taxon>Benzoatithermus</taxon>
    </lineage>
</organism>
<dbReference type="Gene3D" id="3.40.1620.10">
    <property type="entry name" value="YefM-like domain"/>
    <property type="match status" value="1"/>
</dbReference>